<evidence type="ECO:0000313" key="3">
    <source>
        <dbReference type="Proteomes" id="UP000297403"/>
    </source>
</evidence>
<accession>A0AAQ2C818</accession>
<dbReference type="RefSeq" id="WP_134366034.1">
    <property type="nucleotide sequence ID" value="NZ_SOFY01000021.1"/>
</dbReference>
<gene>
    <name evidence="2" type="ORF">E3O49_05385</name>
</gene>
<keyword evidence="1" id="KW-0472">Membrane</keyword>
<feature type="transmembrane region" description="Helical" evidence="1">
    <location>
        <begin position="6"/>
        <end position="27"/>
    </location>
</feature>
<organism evidence="2 3">
    <name type="scientific">Cryobacterium shii</name>
    <dbReference type="NCBI Taxonomy" id="1259235"/>
    <lineage>
        <taxon>Bacteria</taxon>
        <taxon>Bacillati</taxon>
        <taxon>Actinomycetota</taxon>
        <taxon>Actinomycetes</taxon>
        <taxon>Micrococcales</taxon>
        <taxon>Microbacteriaceae</taxon>
        <taxon>Cryobacterium</taxon>
    </lineage>
</organism>
<dbReference type="Proteomes" id="UP000297403">
    <property type="component" value="Unassembled WGS sequence"/>
</dbReference>
<evidence type="ECO:0000256" key="1">
    <source>
        <dbReference type="SAM" id="Phobius"/>
    </source>
</evidence>
<proteinExistence type="predicted"/>
<sequence>MDTFNWVYSIPLIAIIGGITVAMYAIYLKNKHGGEEGTAGLENAALNRQVLDRLDSIDARLAAVEKSLREHA</sequence>
<protein>
    <submittedName>
        <fullName evidence="2">Uncharacterized protein</fullName>
    </submittedName>
</protein>
<name>A0AAQ2C818_9MICO</name>
<keyword evidence="1" id="KW-0812">Transmembrane</keyword>
<keyword evidence="3" id="KW-1185">Reference proteome</keyword>
<evidence type="ECO:0000313" key="2">
    <source>
        <dbReference type="EMBL" id="TFC50181.1"/>
    </source>
</evidence>
<dbReference type="EMBL" id="SOFY01000021">
    <property type="protein sequence ID" value="TFC50181.1"/>
    <property type="molecule type" value="Genomic_DNA"/>
</dbReference>
<dbReference type="AlphaFoldDB" id="A0AAQ2C818"/>
<reference evidence="2 3" key="1">
    <citation type="submission" date="2019-03" db="EMBL/GenBank/DDBJ databases">
        <title>Genomics of glacier-inhabiting Cryobacterium strains.</title>
        <authorList>
            <person name="Liu Q."/>
            <person name="Xin Y.-H."/>
        </authorList>
    </citation>
    <scope>NUCLEOTIDE SEQUENCE [LARGE SCALE GENOMIC DNA]</scope>
    <source>
        <strain evidence="3">TMT1-22</strain>
    </source>
</reference>
<keyword evidence="1" id="KW-1133">Transmembrane helix</keyword>
<comment type="caution">
    <text evidence="2">The sequence shown here is derived from an EMBL/GenBank/DDBJ whole genome shotgun (WGS) entry which is preliminary data.</text>
</comment>